<dbReference type="STRING" id="69332.A0A388KZN3"/>
<organism evidence="3 4">
    <name type="scientific">Chara braunii</name>
    <name type="common">Braun's stonewort</name>
    <dbReference type="NCBI Taxonomy" id="69332"/>
    <lineage>
        <taxon>Eukaryota</taxon>
        <taxon>Viridiplantae</taxon>
        <taxon>Streptophyta</taxon>
        <taxon>Charophyceae</taxon>
        <taxon>Charales</taxon>
        <taxon>Characeae</taxon>
        <taxon>Chara</taxon>
    </lineage>
</organism>
<evidence type="ECO:0000313" key="3">
    <source>
        <dbReference type="EMBL" id="GBG75515.1"/>
    </source>
</evidence>
<feature type="domain" description="WRKY19-like zinc finger" evidence="2">
    <location>
        <begin position="887"/>
        <end position="911"/>
    </location>
</feature>
<dbReference type="Proteomes" id="UP000265515">
    <property type="component" value="Unassembled WGS sequence"/>
</dbReference>
<feature type="region of interest" description="Disordered" evidence="1">
    <location>
        <begin position="505"/>
        <end position="529"/>
    </location>
</feature>
<comment type="caution">
    <text evidence="3">The sequence shown here is derived from an EMBL/GenBank/DDBJ whole genome shotgun (WGS) entry which is preliminary data.</text>
</comment>
<feature type="domain" description="WRKY19-like zinc finger" evidence="2">
    <location>
        <begin position="937"/>
        <end position="961"/>
    </location>
</feature>
<evidence type="ECO:0000313" key="4">
    <source>
        <dbReference type="Proteomes" id="UP000265515"/>
    </source>
</evidence>
<proteinExistence type="predicted"/>
<feature type="compositionally biased region" description="Polar residues" evidence="1">
    <location>
        <begin position="505"/>
        <end position="524"/>
    </location>
</feature>
<protein>
    <recommendedName>
        <fullName evidence="2">WRKY19-like zinc finger domain-containing protein</fullName>
    </recommendedName>
</protein>
<dbReference type="Gramene" id="GBG75515">
    <property type="protein sequence ID" value="GBG75515"/>
    <property type="gene ID" value="CBR_g20146"/>
</dbReference>
<dbReference type="PANTHER" id="PTHR31827:SF1">
    <property type="entry name" value="EMB|CAB89363.1"/>
    <property type="match status" value="1"/>
</dbReference>
<feature type="compositionally biased region" description="Low complexity" evidence="1">
    <location>
        <begin position="478"/>
        <end position="487"/>
    </location>
</feature>
<feature type="region of interest" description="Disordered" evidence="1">
    <location>
        <begin position="1388"/>
        <end position="1410"/>
    </location>
</feature>
<dbReference type="InterPro" id="IPR056866">
    <property type="entry name" value="Znf_WRKY19"/>
</dbReference>
<feature type="compositionally biased region" description="Basic and acidic residues" evidence="1">
    <location>
        <begin position="433"/>
        <end position="442"/>
    </location>
</feature>
<sequence>MDGRVVTRTLAVANRANPSAGQVFEGANHVFSGEGKKSFEPCNWPTQPHLTGAVESALAAAAKQCFPSMSTVDLGVGELGSLPTTHKNPASIHVSTNAPGCQSEDVAGMDVEEGSDHAIERNGEGKGEKTSLQSSSIATSGLLGVTACRSEAGLSASAMQAAVNEVAGDVVKGGEGASCGANGCTGPASCFHKEDTCSSLMICSHAQPGSASSTICTLSSCPPPMCMYCCKMLKGGADRTRQNVTAVVQNLDRCPQWPNAQKGVGHQQRWVPSGLASSTSSCGQQGSSQVSEVHEPLGDLLHGCVENEYLSSNASDDDGFSDDFFNNSNMMGPDANVNVTSDCSDDDQCGMLRVPSSQSGLTLSNVSEMETMSMMKGSKSCILPMTNNNTIEGELGESMDFPSDDGFQVGSTDHWLSEHGDRDYGSRGNVYDDSQKRSRDDSVVITKLKGIGDPPSSSPLPKLKRQCVEGRVHPDSRGGNASSNGVPGVSGGGIKSTCTWKVSANSARATQPSDDNARSCQQGDMESGSPLGGDCIQAPCPRMGFEKQNVCSRAESSIQVCLQHQQDCEMVPLCGTPLDQYGLHAGGQQPVGCTLPLPGEHGNRLPYTVEELASTLAPAGTSADVAPGIADVKGVAISTNSTISSTIPGDKSCDDFTKSKVDSSWRRTGSVACSSSTHNMFGGSICEGAAPAVTVSTSMPMLTATMSLPAATKGVSTSMPMLTAKLMPAISATVTSSSVGASATSLGIPGTGIAVNGLTFDTNPQPAVSPLMTMDLPQCLKDECNAAERCCATTLPVGSSPKSLFAEGGIVCAELELSQQTPGELGRRPSRMSEKGGKVCRVEGCGKGARGSSGLCIAHGGGRRCEYPGCNKGAEGRTSFCKAHGGGRRCQKEGCKKSAEGKTPFCIAHGGGRRCGYEGCERSARGSSGFCIRHGGGKRCSMEGCNRSAEGHSGLCISHGGGRRCQFPNCTKGAQGSTKYCKAHGGGKRCTAPGCNKGAEGKTPFCKAHGGGKRCQYGGKGECKRSVHGGTDFCVAHGGGKRCAFAGCTKSARGKTAYCVRHGGGKRCQFPGCGKSAQGSTDFCKAHGGGKRCIWGSITGGEKCDRFARGRTGLCSAHAAMQREDHLPLPQTALNCMGVVMPGGAVPPPVGVSGGGVGPGPFPNVLPSNTSQLNAAGENQSHAGLSSSDQISNAASTYGMAPLTSCNGIVKSAQPASMVETDIPAIGSARLRVNPGHVDNGLGRGGIVERVGTINGITAGPRLSLCMPLSGIRPSNMMVDVAASTAITVDANASAVGINSNPSSLKLPDNAIGGNLPSGTPNAVSSCFSPPLVCVSEGFGLQGVQRLPVQKVGGSGCEFAPTLSATGLTTVDISSNVPVLAQGASRRMNPVDVGDSPANMSMRSLSSANNRRSCQLDRQLQFTGSDKFPDDMDVSQASDRMTYMPATRAKNAMPQALMIDSGSAGGSCARPLTKSSSTLESLQQGAAGNGSLMRMLNGEGGTVQGNHLRGISAVNVDMEAGVGISSSMPMPASMSSGRTIHETNMLVPKAAQAPLGMAGVTSSMMMGMTGLDAVAMTVCATSFGLEAQTSFAANGTCAKVGDMGMRQLITPLGIGTSLSMQQARPHVTSVGGSAPSASYCL</sequence>
<feature type="domain" description="WRKY19-like zinc finger" evidence="2">
    <location>
        <begin position="862"/>
        <end position="886"/>
    </location>
</feature>
<evidence type="ECO:0000259" key="2">
    <source>
        <dbReference type="Pfam" id="PF24906"/>
    </source>
</evidence>
<accession>A0A388KZN3</accession>
<dbReference type="PANTHER" id="PTHR31827">
    <property type="entry name" value="EMB|CAB89363.1"/>
    <property type="match status" value="1"/>
</dbReference>
<feature type="domain" description="WRKY19-like zinc finger" evidence="2">
    <location>
        <begin position="1065"/>
        <end position="1089"/>
    </location>
</feature>
<dbReference type="OrthoDB" id="77038at2759"/>
<name>A0A388KZN3_CHABU</name>
<dbReference type="Pfam" id="PF24906">
    <property type="entry name" value="Zf_WRKY19"/>
    <property type="match status" value="9"/>
</dbReference>
<feature type="domain" description="WRKY19-like zinc finger" evidence="2">
    <location>
        <begin position="912"/>
        <end position="936"/>
    </location>
</feature>
<feature type="region of interest" description="Disordered" evidence="1">
    <location>
        <begin position="1166"/>
        <end position="1188"/>
    </location>
</feature>
<evidence type="ECO:0000256" key="1">
    <source>
        <dbReference type="SAM" id="MobiDB-lite"/>
    </source>
</evidence>
<feature type="domain" description="WRKY19-like zinc finger" evidence="2">
    <location>
        <begin position="837"/>
        <end position="861"/>
    </location>
</feature>
<dbReference type="EMBL" id="BFEA01000226">
    <property type="protein sequence ID" value="GBG75515.1"/>
    <property type="molecule type" value="Genomic_DNA"/>
</dbReference>
<feature type="region of interest" description="Disordered" evidence="1">
    <location>
        <begin position="410"/>
        <end position="490"/>
    </location>
</feature>
<reference evidence="3 4" key="1">
    <citation type="journal article" date="2018" name="Cell">
        <title>The Chara Genome: Secondary Complexity and Implications for Plant Terrestrialization.</title>
        <authorList>
            <person name="Nishiyama T."/>
            <person name="Sakayama H."/>
            <person name="Vries J.D."/>
            <person name="Buschmann H."/>
            <person name="Saint-Marcoux D."/>
            <person name="Ullrich K.K."/>
            <person name="Haas F.B."/>
            <person name="Vanderstraeten L."/>
            <person name="Becker D."/>
            <person name="Lang D."/>
            <person name="Vosolsobe S."/>
            <person name="Rombauts S."/>
            <person name="Wilhelmsson P.K.I."/>
            <person name="Janitza P."/>
            <person name="Kern R."/>
            <person name="Heyl A."/>
            <person name="Rumpler F."/>
            <person name="Villalobos L.I.A.C."/>
            <person name="Clay J.M."/>
            <person name="Skokan R."/>
            <person name="Toyoda A."/>
            <person name="Suzuki Y."/>
            <person name="Kagoshima H."/>
            <person name="Schijlen E."/>
            <person name="Tajeshwar N."/>
            <person name="Catarino B."/>
            <person name="Hetherington A.J."/>
            <person name="Saltykova A."/>
            <person name="Bonnot C."/>
            <person name="Breuninger H."/>
            <person name="Symeonidi A."/>
            <person name="Radhakrishnan G.V."/>
            <person name="Van Nieuwerburgh F."/>
            <person name="Deforce D."/>
            <person name="Chang C."/>
            <person name="Karol K.G."/>
            <person name="Hedrich R."/>
            <person name="Ulvskov P."/>
            <person name="Glockner G."/>
            <person name="Delwiche C.F."/>
            <person name="Petrasek J."/>
            <person name="Van de Peer Y."/>
            <person name="Friml J."/>
            <person name="Beilby M."/>
            <person name="Dolan L."/>
            <person name="Kohara Y."/>
            <person name="Sugano S."/>
            <person name="Fujiyama A."/>
            <person name="Delaux P.-M."/>
            <person name="Quint M."/>
            <person name="TheiBen G."/>
            <person name="Hagemann M."/>
            <person name="Harholt J."/>
            <person name="Dunand C."/>
            <person name="Zachgo S."/>
            <person name="Langdale J."/>
            <person name="Maumus F."/>
            <person name="Straeten D.V.D."/>
            <person name="Gould S.B."/>
            <person name="Rensing S.A."/>
        </authorList>
    </citation>
    <scope>NUCLEOTIDE SEQUENCE [LARGE SCALE GENOMIC DNA]</scope>
    <source>
        <strain evidence="3 4">S276</strain>
    </source>
</reference>
<feature type="compositionally biased region" description="Polar residues" evidence="1">
    <location>
        <begin position="1398"/>
        <end position="1410"/>
    </location>
</feature>
<feature type="domain" description="WRKY19-like zinc finger" evidence="2">
    <location>
        <begin position="987"/>
        <end position="1011"/>
    </location>
</feature>
<keyword evidence="4" id="KW-1185">Reference proteome</keyword>
<feature type="compositionally biased region" description="Basic and acidic residues" evidence="1">
    <location>
        <begin position="415"/>
        <end position="425"/>
    </location>
</feature>
<feature type="domain" description="WRKY19-like zinc finger" evidence="2">
    <location>
        <begin position="962"/>
        <end position="986"/>
    </location>
</feature>
<feature type="domain" description="WRKY19-like zinc finger" evidence="2">
    <location>
        <begin position="1040"/>
        <end position="1064"/>
    </location>
</feature>
<gene>
    <name evidence="3" type="ORF">CBR_g20146</name>
</gene>
<feature type="compositionally biased region" description="Basic and acidic residues" evidence="1">
    <location>
        <begin position="466"/>
        <end position="476"/>
    </location>
</feature>